<dbReference type="RefSeq" id="WP_305975733.1">
    <property type="nucleotide sequence ID" value="NZ_JAPJDZ010000023.1"/>
</dbReference>
<proteinExistence type="predicted"/>
<gene>
    <name evidence="1" type="ORF">ORJ04_10615</name>
</gene>
<keyword evidence="2" id="KW-1185">Reference proteome</keyword>
<dbReference type="EMBL" id="JAPJDZ010000023">
    <property type="protein sequence ID" value="MDP5136400.1"/>
    <property type="molecule type" value="Genomic_DNA"/>
</dbReference>
<protein>
    <submittedName>
        <fullName evidence="1">Uncharacterized protein</fullName>
    </submittedName>
</protein>
<sequence>MLKIVPGMLDLAAVVQLLQGYLDDMYATSPDDPNSVFMMRTLDVKCKYCSTGAATA</sequence>
<name>A0ABT9HZ42_9GAMM</name>
<organism evidence="1 2">
    <name type="scientific">Rheinheimera baltica</name>
    <dbReference type="NCBI Taxonomy" id="67576"/>
    <lineage>
        <taxon>Bacteria</taxon>
        <taxon>Pseudomonadati</taxon>
        <taxon>Pseudomonadota</taxon>
        <taxon>Gammaproteobacteria</taxon>
        <taxon>Chromatiales</taxon>
        <taxon>Chromatiaceae</taxon>
        <taxon>Rheinheimera</taxon>
    </lineage>
</organism>
<reference evidence="1 2" key="1">
    <citation type="submission" date="2022-11" db="EMBL/GenBank/DDBJ databases">
        <title>Viruses from the air-sea interface of a natural surface slick.</title>
        <authorList>
            <person name="Rahlff J."/>
            <person name="Holmfeldt K."/>
        </authorList>
    </citation>
    <scope>NUCLEOTIDE SEQUENCE [LARGE SCALE GENOMIC DNA]</scope>
    <source>
        <strain evidence="1 2">SMS4</strain>
    </source>
</reference>
<comment type="caution">
    <text evidence="1">The sequence shown here is derived from an EMBL/GenBank/DDBJ whole genome shotgun (WGS) entry which is preliminary data.</text>
</comment>
<accession>A0ABT9HZ42</accession>
<evidence type="ECO:0000313" key="1">
    <source>
        <dbReference type="EMBL" id="MDP5136400.1"/>
    </source>
</evidence>
<dbReference type="Proteomes" id="UP001231109">
    <property type="component" value="Unassembled WGS sequence"/>
</dbReference>
<evidence type="ECO:0000313" key="2">
    <source>
        <dbReference type="Proteomes" id="UP001231109"/>
    </source>
</evidence>